<organism evidence="1 2">
    <name type="scientific">Psilocybe cubensis</name>
    <name type="common">Psychedelic mushroom</name>
    <name type="synonym">Stropharia cubensis</name>
    <dbReference type="NCBI Taxonomy" id="181762"/>
    <lineage>
        <taxon>Eukaryota</taxon>
        <taxon>Fungi</taxon>
        <taxon>Dikarya</taxon>
        <taxon>Basidiomycota</taxon>
        <taxon>Agaricomycotina</taxon>
        <taxon>Agaricomycetes</taxon>
        <taxon>Agaricomycetidae</taxon>
        <taxon>Agaricales</taxon>
        <taxon>Agaricineae</taxon>
        <taxon>Strophariaceae</taxon>
        <taxon>Psilocybe</taxon>
    </lineage>
</organism>
<gene>
    <name evidence="1" type="ORF">JR316_0007053</name>
</gene>
<proteinExistence type="predicted"/>
<reference evidence="1" key="1">
    <citation type="submission" date="2021-10" db="EMBL/GenBank/DDBJ databases">
        <title>Psilocybe cubensis genome.</title>
        <authorList>
            <person name="Mckernan K.J."/>
            <person name="Crawford S."/>
            <person name="Trippe A."/>
            <person name="Kane L.T."/>
            <person name="Mclaughlin S."/>
        </authorList>
    </citation>
    <scope>NUCLEOTIDE SEQUENCE</scope>
    <source>
        <strain evidence="1">MGC-MH-2018</strain>
    </source>
</reference>
<evidence type="ECO:0000313" key="1">
    <source>
        <dbReference type="EMBL" id="KAH9480453.1"/>
    </source>
</evidence>
<sequence>MAETVIVLSTTELEGTFGVLFIGYILTMVAYGFTFFQTYTYYSRFPLDHRGLKAMVLGCDLITASGVLLIPKPLMGQRSLASGVYNIFFILGANLKQKSVFSTL</sequence>
<comment type="caution">
    <text evidence="1">The sequence shown here is derived from an EMBL/GenBank/DDBJ whole genome shotgun (WGS) entry which is preliminary data.</text>
</comment>
<evidence type="ECO:0000313" key="2">
    <source>
        <dbReference type="Proteomes" id="UP000664032"/>
    </source>
</evidence>
<keyword evidence="2" id="KW-1185">Reference proteome</keyword>
<dbReference type="Proteomes" id="UP000664032">
    <property type="component" value="Unassembled WGS sequence"/>
</dbReference>
<protein>
    <submittedName>
        <fullName evidence="1">Uncharacterized protein</fullName>
    </submittedName>
</protein>
<dbReference type="EMBL" id="JAFIQS020000006">
    <property type="protein sequence ID" value="KAH9480453.1"/>
    <property type="molecule type" value="Genomic_DNA"/>
</dbReference>
<name>A0ACB8GXI2_PSICU</name>
<accession>A0ACB8GXI2</accession>